<sequence>MYKQMIRPNTKLMYKQTQKRVLIIIISELMHNLTAFAMDAADLTTSHVITLFKLVQFLQSLTWMAENKQIITSI</sequence>
<evidence type="ECO:0000313" key="1">
    <source>
        <dbReference type="Proteomes" id="UP000887576"/>
    </source>
</evidence>
<accession>A0AC34QSV1</accession>
<evidence type="ECO:0000313" key="2">
    <source>
        <dbReference type="WBParaSite" id="JU765_v2.g19043.t1"/>
    </source>
</evidence>
<reference evidence="2" key="1">
    <citation type="submission" date="2022-11" db="UniProtKB">
        <authorList>
            <consortium name="WormBaseParasite"/>
        </authorList>
    </citation>
    <scope>IDENTIFICATION</scope>
</reference>
<dbReference type="WBParaSite" id="JU765_v2.g19043.t1">
    <property type="protein sequence ID" value="JU765_v2.g19043.t1"/>
    <property type="gene ID" value="JU765_v2.g19043"/>
</dbReference>
<name>A0AC34QSV1_9BILA</name>
<protein>
    <submittedName>
        <fullName evidence="2">Uncharacterized protein</fullName>
    </submittedName>
</protein>
<organism evidence="1 2">
    <name type="scientific">Panagrolaimus sp. JU765</name>
    <dbReference type="NCBI Taxonomy" id="591449"/>
    <lineage>
        <taxon>Eukaryota</taxon>
        <taxon>Metazoa</taxon>
        <taxon>Ecdysozoa</taxon>
        <taxon>Nematoda</taxon>
        <taxon>Chromadorea</taxon>
        <taxon>Rhabditida</taxon>
        <taxon>Tylenchina</taxon>
        <taxon>Panagrolaimomorpha</taxon>
        <taxon>Panagrolaimoidea</taxon>
        <taxon>Panagrolaimidae</taxon>
        <taxon>Panagrolaimus</taxon>
    </lineage>
</organism>
<dbReference type="Proteomes" id="UP000887576">
    <property type="component" value="Unplaced"/>
</dbReference>
<proteinExistence type="predicted"/>